<gene>
    <name evidence="1" type="ORF">GNQ48_29095</name>
</gene>
<reference evidence="1 2" key="1">
    <citation type="submission" date="2019-11" db="EMBL/GenBank/DDBJ databases">
        <title>Genomes of ocular Pseudomonas aeruginosa isolates.</title>
        <authorList>
            <person name="Khan M."/>
            <person name="Rice S.A."/>
            <person name="Willcox M.D.P."/>
            <person name="Stapleton F."/>
        </authorList>
    </citation>
    <scope>NUCLEOTIDE SEQUENCE [LARGE SCALE GENOMIC DNA]</scope>
    <source>
        <strain evidence="1 2">PA221</strain>
    </source>
</reference>
<protein>
    <recommendedName>
        <fullName evidence="3">Transmembrane protein</fullName>
    </recommendedName>
</protein>
<evidence type="ECO:0008006" key="3">
    <source>
        <dbReference type="Google" id="ProtNLM"/>
    </source>
</evidence>
<name>A0A844NTU1_PSEAI</name>
<comment type="caution">
    <text evidence="1">The sequence shown here is derived from an EMBL/GenBank/DDBJ whole genome shotgun (WGS) entry which is preliminary data.</text>
</comment>
<dbReference type="EMBL" id="WOAD01000041">
    <property type="protein sequence ID" value="MUI39065.1"/>
    <property type="molecule type" value="Genomic_DNA"/>
</dbReference>
<dbReference type="Proteomes" id="UP000433532">
    <property type="component" value="Unassembled WGS sequence"/>
</dbReference>
<dbReference type="AlphaFoldDB" id="A0A844NTU1"/>
<proteinExistence type="predicted"/>
<dbReference type="RefSeq" id="WP_021263571.1">
    <property type="nucleotide sequence ID" value="NZ_CAADKB010000248.1"/>
</dbReference>
<accession>A0A844NTU1</accession>
<evidence type="ECO:0000313" key="1">
    <source>
        <dbReference type="EMBL" id="MUI39065.1"/>
    </source>
</evidence>
<sequence>MEERSLIAHASFRESSEKFDHLIFAAIIAVCAYLVQTIPFGKIGLNVETMFLYVLLVFGAAGVFAFKRSEWTVQVHSANHLMLDAMEKRDQARSKIARLKMDKCQRKTYIYYRARNVFFFSGFVCYVLVKVFQQYVI</sequence>
<evidence type="ECO:0000313" key="2">
    <source>
        <dbReference type="Proteomes" id="UP000433532"/>
    </source>
</evidence>
<organism evidence="1 2">
    <name type="scientific">Pseudomonas aeruginosa</name>
    <dbReference type="NCBI Taxonomy" id="287"/>
    <lineage>
        <taxon>Bacteria</taxon>
        <taxon>Pseudomonadati</taxon>
        <taxon>Pseudomonadota</taxon>
        <taxon>Gammaproteobacteria</taxon>
        <taxon>Pseudomonadales</taxon>
        <taxon>Pseudomonadaceae</taxon>
        <taxon>Pseudomonas</taxon>
    </lineage>
</organism>